<keyword evidence="2" id="KW-1185">Reference proteome</keyword>
<evidence type="ECO:0000313" key="2">
    <source>
        <dbReference type="Proteomes" id="UP000000600"/>
    </source>
</evidence>
<dbReference type="OrthoDB" id="539213at2759"/>
<dbReference type="KEGG" id="ptm:GSPATT00016091001"/>
<proteinExistence type="predicted"/>
<evidence type="ECO:0000313" key="1">
    <source>
        <dbReference type="EMBL" id="CAK81249.1"/>
    </source>
</evidence>
<gene>
    <name evidence="1" type="ORF">GSPATT00016091001</name>
</gene>
<organism evidence="1 2">
    <name type="scientific">Paramecium tetraurelia</name>
    <dbReference type="NCBI Taxonomy" id="5888"/>
    <lineage>
        <taxon>Eukaryota</taxon>
        <taxon>Sar</taxon>
        <taxon>Alveolata</taxon>
        <taxon>Ciliophora</taxon>
        <taxon>Intramacronucleata</taxon>
        <taxon>Oligohymenophorea</taxon>
        <taxon>Peniculida</taxon>
        <taxon>Parameciidae</taxon>
        <taxon>Paramecium</taxon>
    </lineage>
</organism>
<dbReference type="RefSeq" id="XP_001448646.1">
    <property type="nucleotide sequence ID" value="XM_001448609.1"/>
</dbReference>
<name>A0DDY2_PARTE</name>
<dbReference type="InParanoid" id="A0DDY2"/>
<accession>A0DDY2</accession>
<dbReference type="Proteomes" id="UP000000600">
    <property type="component" value="Unassembled WGS sequence"/>
</dbReference>
<reference evidence="1 2" key="1">
    <citation type="journal article" date="2006" name="Nature">
        <title>Global trends of whole-genome duplications revealed by the ciliate Paramecium tetraurelia.</title>
        <authorList>
            <consortium name="Genoscope"/>
            <person name="Aury J.-M."/>
            <person name="Jaillon O."/>
            <person name="Duret L."/>
            <person name="Noel B."/>
            <person name="Jubin C."/>
            <person name="Porcel B.M."/>
            <person name="Segurens B."/>
            <person name="Daubin V."/>
            <person name="Anthouard V."/>
            <person name="Aiach N."/>
            <person name="Arnaiz O."/>
            <person name="Billaut A."/>
            <person name="Beisson J."/>
            <person name="Blanc I."/>
            <person name="Bouhouche K."/>
            <person name="Camara F."/>
            <person name="Duharcourt S."/>
            <person name="Guigo R."/>
            <person name="Gogendeau D."/>
            <person name="Katinka M."/>
            <person name="Keller A.-M."/>
            <person name="Kissmehl R."/>
            <person name="Klotz C."/>
            <person name="Koll F."/>
            <person name="Le Moue A."/>
            <person name="Lepere C."/>
            <person name="Malinsky S."/>
            <person name="Nowacki M."/>
            <person name="Nowak J.K."/>
            <person name="Plattner H."/>
            <person name="Poulain J."/>
            <person name="Ruiz F."/>
            <person name="Serrano V."/>
            <person name="Zagulski M."/>
            <person name="Dessen P."/>
            <person name="Betermier M."/>
            <person name="Weissenbach J."/>
            <person name="Scarpelli C."/>
            <person name="Schachter V."/>
            <person name="Sperling L."/>
            <person name="Meyer E."/>
            <person name="Cohen J."/>
            <person name="Wincker P."/>
        </authorList>
    </citation>
    <scope>NUCLEOTIDE SEQUENCE [LARGE SCALE GENOMIC DNA]</scope>
    <source>
        <strain evidence="1 2">Stock d4-2</strain>
    </source>
</reference>
<dbReference type="AlphaFoldDB" id="A0DDY2"/>
<dbReference type="EMBL" id="CT868396">
    <property type="protein sequence ID" value="CAK81249.1"/>
    <property type="molecule type" value="Genomic_DNA"/>
</dbReference>
<dbReference type="HOGENOM" id="CLU_1997002_0_0_1"/>
<protein>
    <submittedName>
        <fullName evidence="1">Uncharacterized protein</fullName>
    </submittedName>
</protein>
<dbReference type="GeneID" id="5034431"/>
<sequence>MIRIYRKVKGVDNQKLFKNKTQYSHCYHETQYKSLKPILDVGLQPSGAQTKYGKIKTPNGHIQLGTTVDGIENWTGAIFTSPSPFYAAVVLQKHQQKQVDLENTNRQFQQGVLKFLMNLKCGVQN</sequence>